<accession>A0A8T0H347</accession>
<proteinExistence type="predicted"/>
<dbReference type="Proteomes" id="UP000822688">
    <property type="component" value="Chromosome 7"/>
</dbReference>
<feature type="region of interest" description="Disordered" evidence="1">
    <location>
        <begin position="1"/>
        <end position="47"/>
    </location>
</feature>
<dbReference type="EMBL" id="CM026428">
    <property type="protein sequence ID" value="KAG0565623.1"/>
    <property type="molecule type" value="Genomic_DNA"/>
</dbReference>
<keyword evidence="3" id="KW-1185">Reference proteome</keyword>
<protein>
    <submittedName>
        <fullName evidence="2">Uncharacterized protein</fullName>
    </submittedName>
</protein>
<evidence type="ECO:0000313" key="2">
    <source>
        <dbReference type="EMBL" id="KAG0565623.1"/>
    </source>
</evidence>
<feature type="compositionally biased region" description="Low complexity" evidence="1">
    <location>
        <begin position="13"/>
        <end position="33"/>
    </location>
</feature>
<gene>
    <name evidence="2" type="ORF">KC19_7G001900</name>
</gene>
<comment type="caution">
    <text evidence="2">The sequence shown here is derived from an EMBL/GenBank/DDBJ whole genome shotgun (WGS) entry which is preliminary data.</text>
</comment>
<reference evidence="2" key="1">
    <citation type="submission" date="2020-06" db="EMBL/GenBank/DDBJ databases">
        <title>WGS assembly of Ceratodon purpureus strain R40.</title>
        <authorList>
            <person name="Carey S.B."/>
            <person name="Jenkins J."/>
            <person name="Shu S."/>
            <person name="Lovell J.T."/>
            <person name="Sreedasyam A."/>
            <person name="Maumus F."/>
            <person name="Tiley G.P."/>
            <person name="Fernandez-Pozo N."/>
            <person name="Barry K."/>
            <person name="Chen C."/>
            <person name="Wang M."/>
            <person name="Lipzen A."/>
            <person name="Daum C."/>
            <person name="Saski C.A."/>
            <person name="Payton A.C."/>
            <person name="Mcbreen J.C."/>
            <person name="Conrad R.E."/>
            <person name="Kollar L.M."/>
            <person name="Olsson S."/>
            <person name="Huttunen S."/>
            <person name="Landis J.B."/>
            <person name="Wickett N.J."/>
            <person name="Johnson M.G."/>
            <person name="Rensing S.A."/>
            <person name="Grimwood J."/>
            <person name="Schmutz J."/>
            <person name="Mcdaniel S.F."/>
        </authorList>
    </citation>
    <scope>NUCLEOTIDE SEQUENCE</scope>
    <source>
        <strain evidence="2">R40</strain>
    </source>
</reference>
<name>A0A8T0H347_CERPU</name>
<organism evidence="2 3">
    <name type="scientific">Ceratodon purpureus</name>
    <name type="common">Fire moss</name>
    <name type="synonym">Dicranum purpureum</name>
    <dbReference type="NCBI Taxonomy" id="3225"/>
    <lineage>
        <taxon>Eukaryota</taxon>
        <taxon>Viridiplantae</taxon>
        <taxon>Streptophyta</taxon>
        <taxon>Embryophyta</taxon>
        <taxon>Bryophyta</taxon>
        <taxon>Bryophytina</taxon>
        <taxon>Bryopsida</taxon>
        <taxon>Dicranidae</taxon>
        <taxon>Pseudoditrichales</taxon>
        <taxon>Ditrichaceae</taxon>
        <taxon>Ceratodon</taxon>
    </lineage>
</organism>
<evidence type="ECO:0000313" key="3">
    <source>
        <dbReference type="Proteomes" id="UP000822688"/>
    </source>
</evidence>
<evidence type="ECO:0000256" key="1">
    <source>
        <dbReference type="SAM" id="MobiDB-lite"/>
    </source>
</evidence>
<sequence length="138" mass="14713">MSSSTTLQDSSPERSSSSIGSTEPGGSVLRPRQAAPPPARNILSNRNVSEITRCQVTGFVNFVEAQPSVGRFKSDDQEPPPSPSTLLHMTAGSPARIKIANVVAPTIAPVCNYGVFNRGSVNERDPALAPHREVDFWG</sequence>
<dbReference type="AlphaFoldDB" id="A0A8T0H347"/>